<reference evidence="2 3" key="1">
    <citation type="submission" date="2018-05" db="EMBL/GenBank/DDBJ databases">
        <title>Micromonospora atacamensis sp. nov., a novel actinobacteria isolated from high altitude Atacama Desert soil.</title>
        <authorList>
            <person name="Carro L."/>
            <person name="Golinska P."/>
            <person name="Klenk H.-P."/>
            <person name="Goodfellow M."/>
        </authorList>
    </citation>
    <scope>NUCLEOTIDE SEQUENCE [LARGE SCALE GENOMIC DNA]</scope>
    <source>
        <strain evidence="2 3">5R2A7</strain>
    </source>
</reference>
<dbReference type="GO" id="GO:0051920">
    <property type="term" value="F:peroxiredoxin activity"/>
    <property type="evidence" value="ECO:0007669"/>
    <property type="project" value="InterPro"/>
</dbReference>
<dbReference type="AlphaFoldDB" id="A0A317CXL8"/>
<comment type="caution">
    <text evidence="2">The sequence shown here is derived from an EMBL/GenBank/DDBJ whole genome shotgun (WGS) entry which is preliminary data.</text>
</comment>
<keyword evidence="2" id="KW-0575">Peroxidase</keyword>
<dbReference type="PANTHER" id="PTHR34846">
    <property type="entry name" value="4-CARBOXYMUCONOLACTONE DECARBOXYLASE FAMILY PROTEIN (AFU_ORTHOLOGUE AFUA_6G11590)"/>
    <property type="match status" value="1"/>
</dbReference>
<dbReference type="NCBIfam" id="TIGR00778">
    <property type="entry name" value="ahpD_dom"/>
    <property type="match status" value="1"/>
</dbReference>
<evidence type="ECO:0000313" key="3">
    <source>
        <dbReference type="Proteomes" id="UP000245410"/>
    </source>
</evidence>
<dbReference type="Pfam" id="PF02627">
    <property type="entry name" value="CMD"/>
    <property type="match status" value="1"/>
</dbReference>
<organism evidence="2 3">
    <name type="scientific">Micromonospora acroterricola</name>
    <dbReference type="NCBI Taxonomy" id="2202421"/>
    <lineage>
        <taxon>Bacteria</taxon>
        <taxon>Bacillati</taxon>
        <taxon>Actinomycetota</taxon>
        <taxon>Actinomycetes</taxon>
        <taxon>Micromonosporales</taxon>
        <taxon>Micromonosporaceae</taxon>
        <taxon>Micromonospora</taxon>
    </lineage>
</organism>
<dbReference type="Proteomes" id="UP000245410">
    <property type="component" value="Unassembled WGS sequence"/>
</dbReference>
<dbReference type="InterPro" id="IPR004675">
    <property type="entry name" value="AhpD_core"/>
</dbReference>
<keyword evidence="3" id="KW-1185">Reference proteome</keyword>
<accession>A0A317CXL8</accession>
<protein>
    <submittedName>
        <fullName evidence="2">Alkylhydroperoxidase</fullName>
    </submittedName>
</protein>
<name>A0A317CXL8_9ACTN</name>
<dbReference type="RefSeq" id="WP_109819458.1">
    <property type="nucleotide sequence ID" value="NZ_QGKR01000261.1"/>
</dbReference>
<dbReference type="Gene3D" id="1.20.1290.10">
    <property type="entry name" value="AhpD-like"/>
    <property type="match status" value="1"/>
</dbReference>
<dbReference type="PANTHER" id="PTHR34846:SF10">
    <property type="entry name" value="CYTOPLASMIC PROTEIN"/>
    <property type="match status" value="1"/>
</dbReference>
<dbReference type="EMBL" id="QGKR01000261">
    <property type="protein sequence ID" value="PWR06276.1"/>
    <property type="molecule type" value="Genomic_DNA"/>
</dbReference>
<dbReference type="OrthoDB" id="9801997at2"/>
<gene>
    <name evidence="2" type="ORF">DKT68_22915</name>
</gene>
<evidence type="ECO:0000259" key="1">
    <source>
        <dbReference type="Pfam" id="PF02627"/>
    </source>
</evidence>
<feature type="domain" description="Carboxymuconolactone decarboxylase-like" evidence="1">
    <location>
        <begin position="27"/>
        <end position="99"/>
    </location>
</feature>
<dbReference type="InterPro" id="IPR029032">
    <property type="entry name" value="AhpD-like"/>
</dbReference>
<dbReference type="InterPro" id="IPR003779">
    <property type="entry name" value="CMD-like"/>
</dbReference>
<keyword evidence="2" id="KW-0560">Oxidoreductase</keyword>
<proteinExistence type="predicted"/>
<evidence type="ECO:0000313" key="2">
    <source>
        <dbReference type="EMBL" id="PWR06276.1"/>
    </source>
</evidence>
<sequence length="152" mass="16402">MTELQRVNIGEQHPAAYKTLIALSSKVDEAAAAAGLDPLLVELLRIRTSQINGCAFCLRMHTGDALKKGESPDRIAVLPAWEETGYFSETDRAALRLTEAITRVSDGHVSDEDFNAAAAVLTADQVSAVAWLATVMNAFNRVSITSRYHVGS</sequence>
<dbReference type="SUPFAM" id="SSF69118">
    <property type="entry name" value="AhpD-like"/>
    <property type="match status" value="1"/>
</dbReference>